<feature type="compositionally biased region" description="Low complexity" evidence="1">
    <location>
        <begin position="589"/>
        <end position="598"/>
    </location>
</feature>
<feature type="compositionally biased region" description="Low complexity" evidence="1">
    <location>
        <begin position="485"/>
        <end position="498"/>
    </location>
</feature>
<feature type="region of interest" description="Disordered" evidence="1">
    <location>
        <begin position="217"/>
        <end position="248"/>
    </location>
</feature>
<feature type="compositionally biased region" description="Low complexity" evidence="1">
    <location>
        <begin position="278"/>
        <end position="317"/>
    </location>
</feature>
<feature type="compositionally biased region" description="Low complexity" evidence="1">
    <location>
        <begin position="1"/>
        <end position="14"/>
    </location>
</feature>
<accession>A0A4Q9MBH9</accession>
<dbReference type="Proteomes" id="UP000292957">
    <property type="component" value="Unassembled WGS sequence"/>
</dbReference>
<evidence type="ECO:0000256" key="1">
    <source>
        <dbReference type="SAM" id="MobiDB-lite"/>
    </source>
</evidence>
<feature type="compositionally biased region" description="Basic and acidic residues" evidence="1">
    <location>
        <begin position="695"/>
        <end position="704"/>
    </location>
</feature>
<sequence>MTDFSSAPSPASSSRDCYRTGHGSRPRTPTARASTSHAYRHRKTSSDAGTVARFLELDHRESPPSSPASRAWSSRIPTRVAQGHNHPVFTAQSPPSTPKVRGISGATLPRNEVFPACRMPASGRPTPGIQAPQREHAPAGCTTNLPPLMLAQVPASSNEPPSLSSSLTSPAPSLAAPPTPQSHRSSGHIHRRRAFITPSASVSSFRSDARSCEDNKARCEQYTSSPSPLSHASRETRRSSHRTSPVASLPLLAIKRGLVPQRARPTLAMSMQIHAPTPVLSTSTTSPPLPPTSHSLSRSRAGSASRPSSPLASTVPLPQRPPMPRPPSRSERLLRDTLRRAEEQERVMNPTPSLFKLGPPTPGSPIPPAVAQMFGPCRLPAATHGGRRHRRNTSSSVQSDSSCDYFDDIVDEESPEDEEPGEWLWRASASPSHGYGHAHYPARTAPGGKAEAIPYGTPASPSPARAQLQRAAQSSPSVPRRHSHSQSVSHVPAHPPSRGSLDTDRPTHTVTPHEAVLRSKLEGVLKNARAQDRRTRSVERRDPDSGFSSGNSMASSRNRSGEGDFFFGANGDSSLTSLSSNEPAKHRAAPSVSSSPRVPARHIRAPPPGSPRSAHKPLSSQKGISSGGLSPLTPPPSPPFNALQAAAQCKAMDGYISFANIEGLGIPEGSDDETDEDAKSRSRWFQWLHISGKATNDRARDRSDSSSASR</sequence>
<dbReference type="OrthoDB" id="3067719at2759"/>
<feature type="compositionally biased region" description="Low complexity" evidence="1">
    <location>
        <begin position="545"/>
        <end position="558"/>
    </location>
</feature>
<dbReference type="EMBL" id="ML143475">
    <property type="protein sequence ID" value="TBU24634.1"/>
    <property type="molecule type" value="Genomic_DNA"/>
</dbReference>
<feature type="compositionally biased region" description="Low complexity" evidence="1">
    <location>
        <begin position="154"/>
        <end position="174"/>
    </location>
</feature>
<organism evidence="2">
    <name type="scientific">Dichomitus squalens</name>
    <dbReference type="NCBI Taxonomy" id="114155"/>
    <lineage>
        <taxon>Eukaryota</taxon>
        <taxon>Fungi</taxon>
        <taxon>Dikarya</taxon>
        <taxon>Basidiomycota</taxon>
        <taxon>Agaricomycotina</taxon>
        <taxon>Agaricomycetes</taxon>
        <taxon>Polyporales</taxon>
        <taxon>Polyporaceae</taxon>
        <taxon>Dichomitus</taxon>
    </lineage>
</organism>
<feature type="region of interest" description="Disordered" evidence="1">
    <location>
        <begin position="427"/>
        <end position="642"/>
    </location>
</feature>
<dbReference type="AlphaFoldDB" id="A0A4Q9MBH9"/>
<evidence type="ECO:0000313" key="2">
    <source>
        <dbReference type="EMBL" id="TBU24634.1"/>
    </source>
</evidence>
<proteinExistence type="predicted"/>
<feature type="region of interest" description="Disordered" evidence="1">
    <location>
        <begin position="278"/>
        <end position="333"/>
    </location>
</feature>
<feature type="compositionally biased region" description="Low complexity" evidence="1">
    <location>
        <begin position="462"/>
        <end position="478"/>
    </location>
</feature>
<feature type="compositionally biased region" description="Basic and acidic residues" evidence="1">
    <location>
        <begin position="515"/>
        <end position="544"/>
    </location>
</feature>
<reference evidence="2" key="1">
    <citation type="submission" date="2019-01" db="EMBL/GenBank/DDBJ databases">
        <title>Draft genome sequences of three monokaryotic isolates of the white-rot basidiomycete fungus Dichomitus squalens.</title>
        <authorList>
            <consortium name="DOE Joint Genome Institute"/>
            <person name="Lopez S.C."/>
            <person name="Andreopoulos B."/>
            <person name="Pangilinan J."/>
            <person name="Lipzen A."/>
            <person name="Riley R."/>
            <person name="Ahrendt S."/>
            <person name="Ng V."/>
            <person name="Barry K."/>
            <person name="Daum C."/>
            <person name="Grigoriev I.V."/>
            <person name="Hilden K.S."/>
            <person name="Makela M.R."/>
            <person name="de Vries R.P."/>
        </authorList>
    </citation>
    <scope>NUCLEOTIDE SEQUENCE [LARGE SCALE GENOMIC DNA]</scope>
    <source>
        <strain evidence="2">OM18370.1</strain>
    </source>
</reference>
<feature type="region of interest" description="Disordered" evidence="1">
    <location>
        <begin position="121"/>
        <end position="190"/>
    </location>
</feature>
<feature type="region of interest" description="Disordered" evidence="1">
    <location>
        <begin position="1"/>
        <end position="105"/>
    </location>
</feature>
<gene>
    <name evidence="2" type="ORF">BD311DRAFT_671274</name>
</gene>
<feature type="region of interest" description="Disordered" evidence="1">
    <location>
        <begin position="378"/>
        <end position="404"/>
    </location>
</feature>
<feature type="compositionally biased region" description="Polar residues" evidence="1">
    <location>
        <begin position="571"/>
        <end position="582"/>
    </location>
</feature>
<feature type="region of interest" description="Disordered" evidence="1">
    <location>
        <begin position="691"/>
        <end position="710"/>
    </location>
</feature>
<feature type="compositionally biased region" description="Pro residues" evidence="1">
    <location>
        <begin position="318"/>
        <end position="327"/>
    </location>
</feature>
<name>A0A4Q9MBH9_9APHY</name>
<protein>
    <submittedName>
        <fullName evidence="2">Uncharacterized protein</fullName>
    </submittedName>
</protein>